<sequence length="215" mass="25240">MQLKNHGLLNFDRNKIMSLEDNAILLLQLAEGNQKAFEKLYYGYRAQIFGRILKQVRSVEFAQDIVQDVFIKVWQNRSQIDVSKNFKSYLYTIAQSTVYDYFRKIASDQAKSEQLMILSKGKCANDIEAAVSYKEMEKYLNDILDIIPERCREVYVLCKLEGRSYDEVSKLLNISTATINNHIVKATGIIKSHWNWNYCCFFMMLFAEYYPVFHT</sequence>
<dbReference type="Gene3D" id="1.10.1740.10">
    <property type="match status" value="1"/>
</dbReference>
<dbReference type="EMBL" id="RBWS01000010">
    <property type="protein sequence ID" value="RKO70972.1"/>
    <property type="molecule type" value="Genomic_DNA"/>
</dbReference>
<dbReference type="GO" id="GO:0003677">
    <property type="term" value="F:DNA binding"/>
    <property type="evidence" value="ECO:0007669"/>
    <property type="project" value="UniProtKB-KW"/>
</dbReference>
<dbReference type="SUPFAM" id="SSF88946">
    <property type="entry name" value="Sigma2 domain of RNA polymerase sigma factors"/>
    <property type="match status" value="1"/>
</dbReference>
<dbReference type="Pfam" id="PF08281">
    <property type="entry name" value="Sigma70_r4_2"/>
    <property type="match status" value="1"/>
</dbReference>
<dbReference type="NCBIfam" id="TIGR02937">
    <property type="entry name" value="sigma70-ECF"/>
    <property type="match status" value="1"/>
</dbReference>
<dbReference type="InterPro" id="IPR013324">
    <property type="entry name" value="RNA_pol_sigma_r3/r4-like"/>
</dbReference>
<gene>
    <name evidence="9" type="ORF">D7322_14975</name>
</gene>
<dbReference type="OrthoDB" id="655312at2"/>
<keyword evidence="10" id="KW-1185">Reference proteome</keyword>
<dbReference type="PANTHER" id="PTHR43133:SF46">
    <property type="entry name" value="RNA POLYMERASE SIGMA-70 FACTOR ECF SUBFAMILY"/>
    <property type="match status" value="1"/>
</dbReference>
<reference evidence="9 10" key="1">
    <citation type="submission" date="2018-10" db="EMBL/GenBank/DDBJ databases">
        <title>Sphingobacterium sp. M05W1-28.</title>
        <authorList>
            <person name="Cai H."/>
        </authorList>
    </citation>
    <scope>NUCLEOTIDE SEQUENCE [LARGE SCALE GENOMIC DNA]</scope>
    <source>
        <strain evidence="9 10">M05W1-28</strain>
    </source>
</reference>
<keyword evidence="5 6" id="KW-0804">Transcription</keyword>
<evidence type="ECO:0000256" key="4">
    <source>
        <dbReference type="ARBA" id="ARBA00023125"/>
    </source>
</evidence>
<keyword evidence="4 6" id="KW-0238">DNA-binding</keyword>
<evidence type="ECO:0000259" key="8">
    <source>
        <dbReference type="Pfam" id="PF08281"/>
    </source>
</evidence>
<evidence type="ECO:0000259" key="7">
    <source>
        <dbReference type="Pfam" id="PF04542"/>
    </source>
</evidence>
<evidence type="ECO:0000313" key="9">
    <source>
        <dbReference type="EMBL" id="RKO70972.1"/>
    </source>
</evidence>
<comment type="similarity">
    <text evidence="1 6">Belongs to the sigma-70 factor family. ECF subfamily.</text>
</comment>
<evidence type="ECO:0000313" key="10">
    <source>
        <dbReference type="Proteomes" id="UP000282423"/>
    </source>
</evidence>
<proteinExistence type="inferred from homology"/>
<keyword evidence="3 6" id="KW-0731">Sigma factor</keyword>
<evidence type="ECO:0000256" key="5">
    <source>
        <dbReference type="ARBA" id="ARBA00023163"/>
    </source>
</evidence>
<keyword evidence="2 6" id="KW-0805">Transcription regulation</keyword>
<accession>A0A420VXD1</accession>
<dbReference type="Pfam" id="PF04542">
    <property type="entry name" value="Sigma70_r2"/>
    <property type="match status" value="1"/>
</dbReference>
<dbReference type="GO" id="GO:0006352">
    <property type="term" value="P:DNA-templated transcription initiation"/>
    <property type="evidence" value="ECO:0007669"/>
    <property type="project" value="InterPro"/>
</dbReference>
<dbReference type="AlphaFoldDB" id="A0A420VXD1"/>
<dbReference type="InterPro" id="IPR039425">
    <property type="entry name" value="RNA_pol_sigma-70-like"/>
</dbReference>
<feature type="domain" description="RNA polymerase sigma-70 region 2" evidence="7">
    <location>
        <begin position="44"/>
        <end position="104"/>
    </location>
</feature>
<dbReference type="InterPro" id="IPR000838">
    <property type="entry name" value="RNA_pol_sigma70_ECF_CS"/>
</dbReference>
<dbReference type="Proteomes" id="UP000282423">
    <property type="component" value="Unassembled WGS sequence"/>
</dbReference>
<dbReference type="InterPro" id="IPR036388">
    <property type="entry name" value="WH-like_DNA-bd_sf"/>
</dbReference>
<organism evidence="9 10">
    <name type="scientific">Sphingobacterium puteale</name>
    <dbReference type="NCBI Taxonomy" id="2420510"/>
    <lineage>
        <taxon>Bacteria</taxon>
        <taxon>Pseudomonadati</taxon>
        <taxon>Bacteroidota</taxon>
        <taxon>Sphingobacteriia</taxon>
        <taxon>Sphingobacteriales</taxon>
        <taxon>Sphingobacteriaceae</taxon>
        <taxon>Sphingobacterium</taxon>
    </lineage>
</organism>
<evidence type="ECO:0000256" key="1">
    <source>
        <dbReference type="ARBA" id="ARBA00010641"/>
    </source>
</evidence>
<dbReference type="InterPro" id="IPR014284">
    <property type="entry name" value="RNA_pol_sigma-70_dom"/>
</dbReference>
<dbReference type="PROSITE" id="PS01063">
    <property type="entry name" value="SIGMA70_ECF"/>
    <property type="match status" value="1"/>
</dbReference>
<dbReference type="InterPro" id="IPR007627">
    <property type="entry name" value="RNA_pol_sigma70_r2"/>
</dbReference>
<protein>
    <recommendedName>
        <fullName evidence="6">RNA polymerase sigma factor</fullName>
    </recommendedName>
</protein>
<name>A0A420VXD1_9SPHI</name>
<evidence type="ECO:0000256" key="2">
    <source>
        <dbReference type="ARBA" id="ARBA00023015"/>
    </source>
</evidence>
<dbReference type="GO" id="GO:0016987">
    <property type="term" value="F:sigma factor activity"/>
    <property type="evidence" value="ECO:0007669"/>
    <property type="project" value="UniProtKB-KW"/>
</dbReference>
<comment type="caution">
    <text evidence="9">The sequence shown here is derived from an EMBL/GenBank/DDBJ whole genome shotgun (WGS) entry which is preliminary data.</text>
</comment>
<dbReference type="InterPro" id="IPR013249">
    <property type="entry name" value="RNA_pol_sigma70_r4_t2"/>
</dbReference>
<dbReference type="InterPro" id="IPR013325">
    <property type="entry name" value="RNA_pol_sigma_r2"/>
</dbReference>
<dbReference type="PANTHER" id="PTHR43133">
    <property type="entry name" value="RNA POLYMERASE ECF-TYPE SIGMA FACTO"/>
    <property type="match status" value="1"/>
</dbReference>
<evidence type="ECO:0000256" key="3">
    <source>
        <dbReference type="ARBA" id="ARBA00023082"/>
    </source>
</evidence>
<dbReference type="SUPFAM" id="SSF88659">
    <property type="entry name" value="Sigma3 and sigma4 domains of RNA polymerase sigma factors"/>
    <property type="match status" value="1"/>
</dbReference>
<evidence type="ECO:0000256" key="6">
    <source>
        <dbReference type="RuleBase" id="RU000716"/>
    </source>
</evidence>
<dbReference type="Gene3D" id="1.10.10.10">
    <property type="entry name" value="Winged helix-like DNA-binding domain superfamily/Winged helix DNA-binding domain"/>
    <property type="match status" value="1"/>
</dbReference>
<feature type="domain" description="RNA polymerase sigma factor 70 region 4 type 2" evidence="8">
    <location>
        <begin position="141"/>
        <end position="186"/>
    </location>
</feature>